<protein>
    <submittedName>
        <fullName evidence="2">Endonuclease/exonuclease/phosphatase</fullName>
    </submittedName>
</protein>
<dbReference type="InterPro" id="IPR005135">
    <property type="entry name" value="Endo/exonuclease/phosphatase"/>
</dbReference>
<name>F6B7Q1_DESCC</name>
<dbReference type="PANTHER" id="PTHR14859:SF15">
    <property type="entry name" value="ENDONUCLEASE_EXONUCLEASE_PHOSPHATASE DOMAIN-CONTAINING PROTEIN"/>
    <property type="match status" value="1"/>
</dbReference>
<sequence>MQTIKVVSYNIRYARGMDDQVNLNRVAAVLAWSGAQLMGLQEVDKHLPRSGFRHQAKHLGWLLHRHWVFAPNVKWGPWAQYGNAVLSYWPIIEHKHYPLPSKGEPRGLLEVEVNINNRAVAFFCTHLGLSREERLEQVEIILKVMTAANKPSILVGDFNDDRDSQEFNLISRLLQDATAITGGFETFPADNEQLDFVFVSHHWQVLAARPIISRASDHLPVLVELSLNN</sequence>
<dbReference type="eggNOG" id="COG3568">
    <property type="taxonomic scope" value="Bacteria"/>
</dbReference>
<gene>
    <name evidence="2" type="ordered locus">Desca_0531</name>
</gene>
<dbReference type="PANTHER" id="PTHR14859">
    <property type="entry name" value="CALCOFLUOR WHITE HYPERSENSITIVE PROTEIN PRECURSOR"/>
    <property type="match status" value="1"/>
</dbReference>
<dbReference type="KEGG" id="dca:Desca_0531"/>
<dbReference type="GO" id="GO:0004519">
    <property type="term" value="F:endonuclease activity"/>
    <property type="evidence" value="ECO:0007669"/>
    <property type="project" value="UniProtKB-KW"/>
</dbReference>
<keyword evidence="2" id="KW-0255">Endonuclease</keyword>
<keyword evidence="3" id="KW-1185">Reference proteome</keyword>
<dbReference type="HOGENOM" id="CLU_060500_4_0_9"/>
<dbReference type="GO" id="GO:0006506">
    <property type="term" value="P:GPI anchor biosynthetic process"/>
    <property type="evidence" value="ECO:0007669"/>
    <property type="project" value="TreeGrafter"/>
</dbReference>
<dbReference type="STRING" id="868595.Desca_0531"/>
<evidence type="ECO:0000313" key="2">
    <source>
        <dbReference type="EMBL" id="AEF93423.1"/>
    </source>
</evidence>
<dbReference type="Proteomes" id="UP000009226">
    <property type="component" value="Chromosome"/>
</dbReference>
<evidence type="ECO:0000259" key="1">
    <source>
        <dbReference type="Pfam" id="PF03372"/>
    </source>
</evidence>
<dbReference type="GO" id="GO:0004527">
    <property type="term" value="F:exonuclease activity"/>
    <property type="evidence" value="ECO:0007669"/>
    <property type="project" value="UniProtKB-KW"/>
</dbReference>
<evidence type="ECO:0000313" key="3">
    <source>
        <dbReference type="Proteomes" id="UP000009226"/>
    </source>
</evidence>
<keyword evidence="2" id="KW-0540">Nuclease</keyword>
<dbReference type="InterPro" id="IPR051916">
    <property type="entry name" value="GPI-anchor_lipid_remodeler"/>
</dbReference>
<dbReference type="GO" id="GO:0016020">
    <property type="term" value="C:membrane"/>
    <property type="evidence" value="ECO:0007669"/>
    <property type="project" value="GOC"/>
</dbReference>
<dbReference type="Pfam" id="PF03372">
    <property type="entry name" value="Exo_endo_phos"/>
    <property type="match status" value="1"/>
</dbReference>
<feature type="domain" description="Endonuclease/exonuclease/phosphatase" evidence="1">
    <location>
        <begin position="7"/>
        <end position="218"/>
    </location>
</feature>
<keyword evidence="2" id="KW-0269">Exonuclease</keyword>
<keyword evidence="2" id="KW-0378">Hydrolase</keyword>
<dbReference type="SUPFAM" id="SSF56219">
    <property type="entry name" value="DNase I-like"/>
    <property type="match status" value="1"/>
</dbReference>
<reference evidence="2 3" key="1">
    <citation type="submission" date="2011-05" db="EMBL/GenBank/DDBJ databases">
        <title>Complete sequence of Desulfotomaculum carboxydivorans CO-1-SRB.</title>
        <authorList>
            <consortium name="US DOE Joint Genome Institute"/>
            <person name="Lucas S."/>
            <person name="Han J."/>
            <person name="Lapidus A."/>
            <person name="Cheng J.-F."/>
            <person name="Goodwin L."/>
            <person name="Pitluck S."/>
            <person name="Peters L."/>
            <person name="Mikhailova N."/>
            <person name="Lu M."/>
            <person name="Han C."/>
            <person name="Tapia R."/>
            <person name="Land M."/>
            <person name="Hauser L."/>
            <person name="Kyrpides N."/>
            <person name="Ivanova N."/>
            <person name="Pagani I."/>
            <person name="Stams A."/>
            <person name="Plugge C."/>
            <person name="Muyzer G."/>
            <person name="Kuever J."/>
            <person name="Parshina S."/>
            <person name="Ivanova A."/>
            <person name="Nazina T."/>
            <person name="Woyke T."/>
        </authorList>
    </citation>
    <scope>NUCLEOTIDE SEQUENCE [LARGE SCALE GENOMIC DNA]</scope>
    <source>
        <strain evidence="3">DSM 14880 / VKM B-2319 / CO-1-SRB</strain>
    </source>
</reference>
<dbReference type="EMBL" id="CP002736">
    <property type="protein sequence ID" value="AEF93423.1"/>
    <property type="molecule type" value="Genomic_DNA"/>
</dbReference>
<accession>F6B7Q1</accession>
<dbReference type="AlphaFoldDB" id="F6B7Q1"/>
<dbReference type="InterPro" id="IPR036691">
    <property type="entry name" value="Endo/exonu/phosph_ase_sf"/>
</dbReference>
<proteinExistence type="predicted"/>
<dbReference type="Gene3D" id="3.60.10.10">
    <property type="entry name" value="Endonuclease/exonuclease/phosphatase"/>
    <property type="match status" value="1"/>
</dbReference>
<organism evidence="2 3">
    <name type="scientific">Desulfotomaculum nigrificans (strain DSM 14880 / VKM B-2319 / CO-1-SRB)</name>
    <name type="common">Desulfotomaculum carboxydivorans</name>
    <dbReference type="NCBI Taxonomy" id="868595"/>
    <lineage>
        <taxon>Bacteria</taxon>
        <taxon>Bacillati</taxon>
        <taxon>Bacillota</taxon>
        <taxon>Clostridia</taxon>
        <taxon>Eubacteriales</taxon>
        <taxon>Desulfotomaculaceae</taxon>
        <taxon>Desulfotomaculum</taxon>
    </lineage>
</organism>